<reference evidence="2 3" key="1">
    <citation type="submission" date="2020-01" db="EMBL/GenBank/DDBJ databases">
        <title>Genomes assembled from Gulf of Kutch pelagic sediment metagenomes.</title>
        <authorList>
            <person name="Chandrashekar M."/>
            <person name="Mahajan M.S."/>
            <person name="Dave K.J."/>
            <person name="Vatsa P."/>
            <person name="Nathani N.M."/>
        </authorList>
    </citation>
    <scope>NUCLEOTIDE SEQUENCE [LARGE SCALE GENOMIC DNA]</scope>
    <source>
        <strain evidence="2">KS3-K002</strain>
    </source>
</reference>
<dbReference type="AlphaFoldDB" id="A0AAE4ZAT8"/>
<dbReference type="Pfam" id="PF08308">
    <property type="entry name" value="PEGA"/>
    <property type="match status" value="1"/>
</dbReference>
<organism evidence="2 3">
    <name type="scientific">Candidatus Kutchimonas denitrificans</name>
    <dbReference type="NCBI Taxonomy" id="3056748"/>
    <lineage>
        <taxon>Bacteria</taxon>
        <taxon>Pseudomonadati</taxon>
        <taxon>Gemmatimonadota</taxon>
        <taxon>Gemmatimonadia</taxon>
        <taxon>Candidatus Palauibacterales</taxon>
        <taxon>Candidatus Palauibacteraceae</taxon>
        <taxon>Candidatus Kutchimonas</taxon>
    </lineage>
</organism>
<feature type="domain" description="PEGA" evidence="1">
    <location>
        <begin position="36"/>
        <end position="75"/>
    </location>
</feature>
<accession>A0AAE4ZAT8</accession>
<evidence type="ECO:0000259" key="1">
    <source>
        <dbReference type="Pfam" id="PF08308"/>
    </source>
</evidence>
<dbReference type="Proteomes" id="UP000702544">
    <property type="component" value="Unassembled WGS sequence"/>
</dbReference>
<sequence length="465" mass="49938">MRTEPYRRHGLLILLATAVSLACFEARERPTIPVFGDLVIISDPSGAEITIDGVDTGARTPVNLQGIEAGPHDTELVLFTSPRETFRWEGEFTVSENVLDTLNAALEGGCGLECDFLVDRGRVGCRATGYGDTCAGAFFSTPALIWPDAFGGSYAAGGRLLVAGILDSDAGDFVGDTISTLVYRDAWIGRQPVSLESDPRIERMDLSYWSTAEFHGESLLGLAVRETVVAADSGGAEDVLFLQFEITNVSDEERYRRNYPSVPPGGYTYRSLHLGFALDADIGGATDDLGSADPDLGLTFMYDADFSDSDLGIYASSPALVGLLTVEPPAGAAERNRTFWRAQDDWDDDLNRGFAWRLLAGRLGPGDPIADHPDADLGYFPTASGDYRFVETHGPLTLAPGDTARLVVALLLAEPSAGTYSPGVFVDPGDPASATRLILSIAAELRDLAARVPELWDRFRPTAVD</sequence>
<gene>
    <name evidence="2" type="ORF">GWO12_09710</name>
</gene>
<evidence type="ECO:0000313" key="2">
    <source>
        <dbReference type="EMBL" id="NIR75366.1"/>
    </source>
</evidence>
<evidence type="ECO:0000313" key="3">
    <source>
        <dbReference type="Proteomes" id="UP000702544"/>
    </source>
</evidence>
<dbReference type="InterPro" id="IPR013229">
    <property type="entry name" value="PEGA"/>
</dbReference>
<dbReference type="EMBL" id="JAACAK010000075">
    <property type="protein sequence ID" value="NIR75366.1"/>
    <property type="molecule type" value="Genomic_DNA"/>
</dbReference>
<name>A0AAE4ZAT8_9BACT</name>
<comment type="caution">
    <text evidence="2">The sequence shown here is derived from an EMBL/GenBank/DDBJ whole genome shotgun (WGS) entry which is preliminary data.</text>
</comment>
<dbReference type="PROSITE" id="PS51257">
    <property type="entry name" value="PROKAR_LIPOPROTEIN"/>
    <property type="match status" value="1"/>
</dbReference>
<proteinExistence type="predicted"/>
<protein>
    <submittedName>
        <fullName evidence="2">PEGA domain-containing protein</fullName>
    </submittedName>
</protein>